<reference evidence="1 2" key="1">
    <citation type="journal article" date="2009" name="Int. J. Syst. Evol. Microbiol.">
        <title>Paenibacillus contaminans sp. nov., isolated from a contaminated laboratory plate.</title>
        <authorList>
            <person name="Chou J.H."/>
            <person name="Lee J.H."/>
            <person name="Lin M.C."/>
            <person name="Chang P.S."/>
            <person name="Arun A.B."/>
            <person name="Young C.C."/>
            <person name="Chen W.M."/>
        </authorList>
    </citation>
    <scope>NUCLEOTIDE SEQUENCE [LARGE SCALE GENOMIC DNA]</scope>
    <source>
        <strain evidence="1 2">CKOBP-6</strain>
    </source>
</reference>
<organism evidence="1 2">
    <name type="scientific">Paenibacillus contaminans</name>
    <dbReference type="NCBI Taxonomy" id="450362"/>
    <lineage>
        <taxon>Bacteria</taxon>
        <taxon>Bacillati</taxon>
        <taxon>Bacillota</taxon>
        <taxon>Bacilli</taxon>
        <taxon>Bacillales</taxon>
        <taxon>Paenibacillaceae</taxon>
        <taxon>Paenibacillus</taxon>
    </lineage>
</organism>
<evidence type="ECO:0000313" key="2">
    <source>
        <dbReference type="Proteomes" id="UP000250369"/>
    </source>
</evidence>
<keyword evidence="2" id="KW-1185">Reference proteome</keyword>
<protein>
    <submittedName>
        <fullName evidence="1">Uncharacterized protein</fullName>
    </submittedName>
</protein>
<dbReference type="RefSeq" id="WP_113032859.1">
    <property type="nucleotide sequence ID" value="NZ_QMFB01000012.1"/>
</dbReference>
<dbReference type="EMBL" id="QMFB01000012">
    <property type="protein sequence ID" value="RAV19498.1"/>
    <property type="molecule type" value="Genomic_DNA"/>
</dbReference>
<dbReference type="AlphaFoldDB" id="A0A329MIV6"/>
<dbReference type="OrthoDB" id="9912929at2"/>
<accession>A0A329MIV6</accession>
<evidence type="ECO:0000313" key="1">
    <source>
        <dbReference type="EMBL" id="RAV19498.1"/>
    </source>
</evidence>
<proteinExistence type="predicted"/>
<sequence length="256" mass="28478">MDKQVYMTRFYGNGDGRFEADAVYLVRPELADTMLAEGAAVLFNYPTLSEFGRKVNVAVDAYRKHAKQLEENVVLEPLEKQIQVCHAQKVLADRIEDIRSEHEVEYKAQKLIAAQEAFKIAKVTDEAREFADSIVLELRATGNGAVVAEMLESAIPVLSPEQKAAVLQRMPEIRTEAGKDADKFGALIPGLADNAAQMQYRQLQAYGRNANPATAYDTLKIVHHTYKPGYLSAEVWGQVSAQKSGEDYRKALEGDK</sequence>
<comment type="caution">
    <text evidence="1">The sequence shown here is derived from an EMBL/GenBank/DDBJ whole genome shotgun (WGS) entry which is preliminary data.</text>
</comment>
<name>A0A329MIV6_9BACL</name>
<dbReference type="Proteomes" id="UP000250369">
    <property type="component" value="Unassembled WGS sequence"/>
</dbReference>
<gene>
    <name evidence="1" type="ORF">DQG23_21155</name>
</gene>